<protein>
    <submittedName>
        <fullName evidence="1">Genomic scaffold, ProqFM164S01</fullName>
    </submittedName>
</protein>
<accession>W6PTY9</accession>
<dbReference type="STRING" id="1365484.W6PTY9"/>
<reference evidence="1" key="1">
    <citation type="journal article" date="2014" name="Nat. Commun.">
        <title>Multiple recent horizontal transfers of a large genomic region in cheese making fungi.</title>
        <authorList>
            <person name="Cheeseman K."/>
            <person name="Ropars J."/>
            <person name="Renault P."/>
            <person name="Dupont J."/>
            <person name="Gouzy J."/>
            <person name="Branca A."/>
            <person name="Abraham A.L."/>
            <person name="Ceppi M."/>
            <person name="Conseiller E."/>
            <person name="Debuchy R."/>
            <person name="Malagnac F."/>
            <person name="Goarin A."/>
            <person name="Silar P."/>
            <person name="Lacoste S."/>
            <person name="Sallet E."/>
            <person name="Bensimon A."/>
            <person name="Giraud T."/>
            <person name="Brygoo Y."/>
        </authorList>
    </citation>
    <scope>NUCLEOTIDE SEQUENCE [LARGE SCALE GENOMIC DNA]</scope>
    <source>
        <strain evidence="1">FM164</strain>
    </source>
</reference>
<evidence type="ECO:0000313" key="2">
    <source>
        <dbReference type="Proteomes" id="UP000030686"/>
    </source>
</evidence>
<organism evidence="1 2">
    <name type="scientific">Penicillium roqueforti (strain FM164)</name>
    <dbReference type="NCBI Taxonomy" id="1365484"/>
    <lineage>
        <taxon>Eukaryota</taxon>
        <taxon>Fungi</taxon>
        <taxon>Dikarya</taxon>
        <taxon>Ascomycota</taxon>
        <taxon>Pezizomycotina</taxon>
        <taxon>Eurotiomycetes</taxon>
        <taxon>Eurotiomycetidae</taxon>
        <taxon>Eurotiales</taxon>
        <taxon>Aspergillaceae</taxon>
        <taxon>Penicillium</taxon>
    </lineage>
</organism>
<dbReference type="Proteomes" id="UP000030686">
    <property type="component" value="Unassembled WGS sequence"/>
</dbReference>
<dbReference type="OrthoDB" id="4355580at2759"/>
<dbReference type="Gene3D" id="3.40.50.300">
    <property type="entry name" value="P-loop containing nucleotide triphosphate hydrolases"/>
    <property type="match status" value="1"/>
</dbReference>
<keyword evidence="2" id="KW-1185">Reference proteome</keyword>
<evidence type="ECO:0000313" key="1">
    <source>
        <dbReference type="EMBL" id="CDM27236.1"/>
    </source>
</evidence>
<sequence>MTTNHIEHLDEALIRPGRADKRVHSQLADNFASMVPDQFFSLAEVLSFLLEQKNSLFGAVTGVENWIERTKAGSQLKREDIEISKYI</sequence>
<dbReference type="EMBL" id="HG792015">
    <property type="protein sequence ID" value="CDM27236.1"/>
    <property type="molecule type" value="Genomic_DNA"/>
</dbReference>
<dbReference type="AlphaFoldDB" id="W6PTY9"/>
<dbReference type="InterPro" id="IPR027417">
    <property type="entry name" value="P-loop_NTPase"/>
</dbReference>
<proteinExistence type="predicted"/>
<name>W6PTY9_PENRF</name>
<gene>
    <name evidence="1" type="ORF">PROQFM164_S01g001045</name>
</gene>